<dbReference type="GO" id="GO:0005886">
    <property type="term" value="C:plasma membrane"/>
    <property type="evidence" value="ECO:0007669"/>
    <property type="project" value="TreeGrafter"/>
</dbReference>
<dbReference type="GO" id="GO:0046943">
    <property type="term" value="F:carboxylic acid transmembrane transporter activity"/>
    <property type="evidence" value="ECO:0007669"/>
    <property type="project" value="TreeGrafter"/>
</dbReference>
<evidence type="ECO:0000313" key="7">
    <source>
        <dbReference type="EMBL" id="KAA1003523.1"/>
    </source>
</evidence>
<dbReference type="InterPro" id="IPR036259">
    <property type="entry name" value="MFS_trans_sf"/>
</dbReference>
<dbReference type="RefSeq" id="WP_149674544.1">
    <property type="nucleotide sequence ID" value="NZ_VTUZ01000035.1"/>
</dbReference>
<gene>
    <name evidence="7" type="ORF">FVF58_36355</name>
</gene>
<feature type="transmembrane region" description="Helical" evidence="5">
    <location>
        <begin position="150"/>
        <end position="173"/>
    </location>
</feature>
<feature type="transmembrane region" description="Helical" evidence="5">
    <location>
        <begin position="61"/>
        <end position="79"/>
    </location>
</feature>
<feature type="domain" description="Major facilitator superfamily (MFS) profile" evidence="6">
    <location>
        <begin position="23"/>
        <end position="435"/>
    </location>
</feature>
<keyword evidence="2 5" id="KW-0812">Transmembrane</keyword>
<dbReference type="Pfam" id="PF07690">
    <property type="entry name" value="MFS_1"/>
    <property type="match status" value="1"/>
</dbReference>
<feature type="transmembrane region" description="Helical" evidence="5">
    <location>
        <begin position="322"/>
        <end position="341"/>
    </location>
</feature>
<feature type="transmembrane region" description="Helical" evidence="5">
    <location>
        <begin position="179"/>
        <end position="207"/>
    </location>
</feature>
<feature type="transmembrane region" description="Helical" evidence="5">
    <location>
        <begin position="290"/>
        <end position="310"/>
    </location>
</feature>
<evidence type="ECO:0000256" key="1">
    <source>
        <dbReference type="ARBA" id="ARBA00004141"/>
    </source>
</evidence>
<proteinExistence type="predicted"/>
<sequence length="435" mass="45254">MAAISQSPHGIALDPPASTTRRVLALCFLTIVTEGYDIGVMGTIVPSMLADPVWKLTPIEVGAMSSAALFGTLFGSYFISVLTDLIGRKRLLIACVTLFSLSMLGAAVAPTPFIFSVMRFIGGLGLGGVISAAAALTVEYSPAAKRNLNFAIMYSGYAIGALVSAVIGIAFLATHGWRFVVALGALPLLGVPALLMMLPESLAYLVASGKRREADRLAQRLGLSIASLDSVPGEATAKPSLRVVFGEVFSHGNWWSTLCLWVAQVAAVLVIYGLGTWLPQLMRKLGYDLGSSLSFLAIFMLSSAIGGILIGRVGDRFGPRKTIVGGYVIGALAICGLTVKGGVITNYVLVALAGLGSIGVAMVQLGYIASFYRPFARASATGWAVGIGRVGAMAGPMLGAWFASSHLDVRMNFVAFAASGLVAALAIGLCRPRNG</sequence>
<dbReference type="PANTHER" id="PTHR23508:SF10">
    <property type="entry name" value="CARBOXYLIC ACID TRANSPORTER PROTEIN HOMOLOG"/>
    <property type="match status" value="1"/>
</dbReference>
<dbReference type="AlphaFoldDB" id="A0A5B0GJE8"/>
<comment type="subcellular location">
    <subcellularLocation>
        <location evidence="1">Membrane</location>
        <topology evidence="1">Multi-pass membrane protein</topology>
    </subcellularLocation>
</comment>
<dbReference type="PANTHER" id="PTHR23508">
    <property type="entry name" value="CARBOXYLIC ACID TRANSPORTER PROTEIN HOMOLOG"/>
    <property type="match status" value="1"/>
</dbReference>
<comment type="caution">
    <text evidence="7">The sequence shown here is derived from an EMBL/GenBank/DDBJ whole genome shotgun (WGS) entry which is preliminary data.</text>
</comment>
<keyword evidence="4 5" id="KW-0472">Membrane</keyword>
<evidence type="ECO:0000256" key="2">
    <source>
        <dbReference type="ARBA" id="ARBA00022692"/>
    </source>
</evidence>
<dbReference type="EMBL" id="VTUZ01000035">
    <property type="protein sequence ID" value="KAA1003523.1"/>
    <property type="molecule type" value="Genomic_DNA"/>
</dbReference>
<feature type="transmembrane region" description="Helical" evidence="5">
    <location>
        <begin position="380"/>
        <end position="403"/>
    </location>
</feature>
<feature type="transmembrane region" description="Helical" evidence="5">
    <location>
        <begin position="120"/>
        <end position="138"/>
    </location>
</feature>
<evidence type="ECO:0000256" key="4">
    <source>
        <dbReference type="ARBA" id="ARBA00023136"/>
    </source>
</evidence>
<dbReference type="Proteomes" id="UP000325273">
    <property type="component" value="Unassembled WGS sequence"/>
</dbReference>
<protein>
    <submittedName>
        <fullName evidence="7">Aromatic acid/H+ symport family MFS transporter</fullName>
    </submittedName>
</protein>
<dbReference type="SUPFAM" id="SSF103473">
    <property type="entry name" value="MFS general substrate transporter"/>
    <property type="match status" value="1"/>
</dbReference>
<feature type="transmembrane region" description="Helical" evidence="5">
    <location>
        <begin position="347"/>
        <end position="368"/>
    </location>
</feature>
<reference evidence="7 8" key="1">
    <citation type="submission" date="2019-08" db="EMBL/GenBank/DDBJ databases">
        <title>Paraburkholderia sp. DCY113.</title>
        <authorList>
            <person name="Kang J."/>
        </authorList>
    </citation>
    <scope>NUCLEOTIDE SEQUENCE [LARGE SCALE GENOMIC DNA]</scope>
    <source>
        <strain evidence="7 8">DCY113</strain>
    </source>
</reference>
<feature type="transmembrane region" description="Helical" evidence="5">
    <location>
        <begin position="258"/>
        <end position="278"/>
    </location>
</feature>
<dbReference type="InterPro" id="IPR005829">
    <property type="entry name" value="Sugar_transporter_CS"/>
</dbReference>
<keyword evidence="8" id="KW-1185">Reference proteome</keyword>
<evidence type="ECO:0000256" key="3">
    <source>
        <dbReference type="ARBA" id="ARBA00022989"/>
    </source>
</evidence>
<dbReference type="InterPro" id="IPR011701">
    <property type="entry name" value="MFS"/>
</dbReference>
<keyword evidence="3 5" id="KW-1133">Transmembrane helix</keyword>
<accession>A0A5B0GJE8</accession>
<feature type="transmembrane region" description="Helical" evidence="5">
    <location>
        <begin position="409"/>
        <end position="430"/>
    </location>
</feature>
<evidence type="ECO:0000259" key="6">
    <source>
        <dbReference type="PROSITE" id="PS50850"/>
    </source>
</evidence>
<dbReference type="PROSITE" id="PS50850">
    <property type="entry name" value="MFS"/>
    <property type="match status" value="1"/>
</dbReference>
<dbReference type="InterPro" id="IPR020846">
    <property type="entry name" value="MFS_dom"/>
</dbReference>
<feature type="transmembrane region" description="Helical" evidence="5">
    <location>
        <begin position="23"/>
        <end position="49"/>
    </location>
</feature>
<evidence type="ECO:0000256" key="5">
    <source>
        <dbReference type="SAM" id="Phobius"/>
    </source>
</evidence>
<dbReference type="PROSITE" id="PS00217">
    <property type="entry name" value="SUGAR_TRANSPORT_2"/>
    <property type="match status" value="1"/>
</dbReference>
<evidence type="ECO:0000313" key="8">
    <source>
        <dbReference type="Proteomes" id="UP000325273"/>
    </source>
</evidence>
<feature type="transmembrane region" description="Helical" evidence="5">
    <location>
        <begin position="91"/>
        <end position="114"/>
    </location>
</feature>
<name>A0A5B0GJE8_9BURK</name>
<organism evidence="7 8">
    <name type="scientific">Paraburkholderia panacisoli</name>
    <dbReference type="NCBI Taxonomy" id="2603818"/>
    <lineage>
        <taxon>Bacteria</taxon>
        <taxon>Pseudomonadati</taxon>
        <taxon>Pseudomonadota</taxon>
        <taxon>Betaproteobacteria</taxon>
        <taxon>Burkholderiales</taxon>
        <taxon>Burkholderiaceae</taxon>
        <taxon>Paraburkholderia</taxon>
    </lineage>
</organism>
<dbReference type="Gene3D" id="1.20.1250.20">
    <property type="entry name" value="MFS general substrate transporter like domains"/>
    <property type="match status" value="2"/>
</dbReference>